<comment type="caution">
    <text evidence="5">The sequence shown here is derived from an EMBL/GenBank/DDBJ whole genome shotgun (WGS) entry which is preliminary data.</text>
</comment>
<evidence type="ECO:0000313" key="5">
    <source>
        <dbReference type="EMBL" id="MDT8998164.1"/>
    </source>
</evidence>
<organism evidence="5 6">
    <name type="scientific">Roseateles aquae</name>
    <dbReference type="NCBI Taxonomy" id="3077235"/>
    <lineage>
        <taxon>Bacteria</taxon>
        <taxon>Pseudomonadati</taxon>
        <taxon>Pseudomonadota</taxon>
        <taxon>Betaproteobacteria</taxon>
        <taxon>Burkholderiales</taxon>
        <taxon>Sphaerotilaceae</taxon>
        <taxon>Roseateles</taxon>
    </lineage>
</organism>
<evidence type="ECO:0000313" key="6">
    <source>
        <dbReference type="Proteomes" id="UP001246372"/>
    </source>
</evidence>
<dbReference type="Pfam" id="PF13505">
    <property type="entry name" value="OMP_b-brl"/>
    <property type="match status" value="1"/>
</dbReference>
<gene>
    <name evidence="5" type="ORF">RQP53_02620</name>
</gene>
<dbReference type="PROSITE" id="PS51257">
    <property type="entry name" value="PROKAR_LIPOPROTEIN"/>
    <property type="match status" value="1"/>
</dbReference>
<dbReference type="InterPro" id="IPR011250">
    <property type="entry name" value="OMP/PagP_B-barrel"/>
</dbReference>
<feature type="domain" description="Outer membrane protein beta-barrel" evidence="4">
    <location>
        <begin position="17"/>
        <end position="193"/>
    </location>
</feature>
<dbReference type="SUPFAM" id="SSF56925">
    <property type="entry name" value="OMPA-like"/>
    <property type="match status" value="1"/>
</dbReference>
<reference evidence="5" key="1">
    <citation type="submission" date="2023-09" db="EMBL/GenBank/DDBJ databases">
        <title>Paucibacter sp. APW11 Genome sequencing and assembly.</title>
        <authorList>
            <person name="Kim I."/>
        </authorList>
    </citation>
    <scope>NUCLEOTIDE SEQUENCE</scope>
    <source>
        <strain evidence="5">APW11</strain>
    </source>
</reference>
<comment type="subcellular location">
    <subcellularLocation>
        <location evidence="1">Cell outer membrane</location>
    </subcellularLocation>
</comment>
<dbReference type="Proteomes" id="UP001246372">
    <property type="component" value="Unassembled WGS sequence"/>
</dbReference>
<protein>
    <submittedName>
        <fullName evidence="5">Porin family protein</fullName>
    </submittedName>
</protein>
<evidence type="ECO:0000256" key="2">
    <source>
        <dbReference type="ARBA" id="ARBA00022729"/>
    </source>
</evidence>
<feature type="chain" id="PRO_5045567767" evidence="3">
    <location>
        <begin position="30"/>
        <end position="193"/>
    </location>
</feature>
<keyword evidence="2 3" id="KW-0732">Signal</keyword>
<dbReference type="EMBL" id="JAVXZY010000001">
    <property type="protein sequence ID" value="MDT8998164.1"/>
    <property type="molecule type" value="Genomic_DNA"/>
</dbReference>
<keyword evidence="6" id="KW-1185">Reference proteome</keyword>
<dbReference type="InterPro" id="IPR027385">
    <property type="entry name" value="Beta-barrel_OMP"/>
</dbReference>
<dbReference type="RefSeq" id="WP_315648478.1">
    <property type="nucleotide sequence ID" value="NZ_JAVXZY010000001.1"/>
</dbReference>
<name>A0ABU3P6H7_9BURK</name>
<evidence type="ECO:0000259" key="4">
    <source>
        <dbReference type="Pfam" id="PF13505"/>
    </source>
</evidence>
<sequence>MSSKQHLTPSTLIGACAAALALCSTAAIAAPDQGLYIGADLGRSKNDISIPADVKPQPGSSKSATSLGLHVGYQFNRHFATELSVARLGKASIGDSSSKTTAYSLDALAKLPVSDQFSVYGRLGASHYERGFQGLANTGGQHSVGMHVGLGLDYAITLQWGLRAELSRHNNLPDGAGYGRSTDQWSMGVNYRF</sequence>
<evidence type="ECO:0000256" key="1">
    <source>
        <dbReference type="ARBA" id="ARBA00004442"/>
    </source>
</evidence>
<evidence type="ECO:0000256" key="3">
    <source>
        <dbReference type="SAM" id="SignalP"/>
    </source>
</evidence>
<accession>A0ABU3P6H7</accession>
<dbReference type="Gene3D" id="2.40.160.20">
    <property type="match status" value="1"/>
</dbReference>
<feature type="signal peptide" evidence="3">
    <location>
        <begin position="1"/>
        <end position="29"/>
    </location>
</feature>
<proteinExistence type="predicted"/>